<evidence type="ECO:0000256" key="6">
    <source>
        <dbReference type="ARBA" id="ARBA00023136"/>
    </source>
</evidence>
<name>A0A9N9ZWN6_BEMTA</name>
<dbReference type="SUPFAM" id="SSF81324">
    <property type="entry name" value="Voltage-gated potassium channels"/>
    <property type="match status" value="2"/>
</dbReference>
<dbReference type="GO" id="GO:0015271">
    <property type="term" value="F:outward rectifier potassium channel activity"/>
    <property type="evidence" value="ECO:0007669"/>
    <property type="project" value="TreeGrafter"/>
</dbReference>
<keyword evidence="13" id="KW-1185">Reference proteome</keyword>
<keyword evidence="5 8" id="KW-0406">Ion transport</keyword>
<feature type="transmembrane region" description="Helical" evidence="10">
    <location>
        <begin position="453"/>
        <end position="471"/>
    </location>
</feature>
<dbReference type="GO" id="GO:0030322">
    <property type="term" value="P:stabilization of membrane potential"/>
    <property type="evidence" value="ECO:0007669"/>
    <property type="project" value="TreeGrafter"/>
</dbReference>
<feature type="compositionally biased region" description="Basic and acidic residues" evidence="9">
    <location>
        <begin position="165"/>
        <end position="177"/>
    </location>
</feature>
<comment type="similarity">
    <text evidence="8">Belongs to the two pore domain potassium channel (TC 1.A.1.8) family.</text>
</comment>
<dbReference type="PANTHER" id="PTHR11003:SF335">
    <property type="entry name" value="POTASSIUM CHANNEL DOMAIN-CONTAINING PROTEIN"/>
    <property type="match status" value="1"/>
</dbReference>
<feature type="compositionally biased region" description="Low complexity" evidence="9">
    <location>
        <begin position="621"/>
        <end position="633"/>
    </location>
</feature>
<feature type="region of interest" description="Disordered" evidence="9">
    <location>
        <begin position="1"/>
        <end position="261"/>
    </location>
</feature>
<reference evidence="12" key="1">
    <citation type="submission" date="2021-12" db="EMBL/GenBank/DDBJ databases">
        <authorList>
            <person name="King R."/>
        </authorList>
    </citation>
    <scope>NUCLEOTIDE SEQUENCE</scope>
</reference>
<evidence type="ECO:0000256" key="1">
    <source>
        <dbReference type="ARBA" id="ARBA00004141"/>
    </source>
</evidence>
<keyword evidence="3 8" id="KW-0812">Transmembrane</keyword>
<dbReference type="PRINTS" id="PR01333">
    <property type="entry name" value="2POREKCHANEL"/>
</dbReference>
<organism evidence="12 13">
    <name type="scientific">Bemisia tabaci</name>
    <name type="common">Sweetpotato whitefly</name>
    <name type="synonym">Aleurodes tabaci</name>
    <dbReference type="NCBI Taxonomy" id="7038"/>
    <lineage>
        <taxon>Eukaryota</taxon>
        <taxon>Metazoa</taxon>
        <taxon>Ecdysozoa</taxon>
        <taxon>Arthropoda</taxon>
        <taxon>Hexapoda</taxon>
        <taxon>Insecta</taxon>
        <taxon>Pterygota</taxon>
        <taxon>Neoptera</taxon>
        <taxon>Paraneoptera</taxon>
        <taxon>Hemiptera</taxon>
        <taxon>Sternorrhyncha</taxon>
        <taxon>Aleyrodoidea</taxon>
        <taxon>Aleyrodidae</taxon>
        <taxon>Aleyrodinae</taxon>
        <taxon>Bemisia</taxon>
    </lineage>
</organism>
<feature type="compositionally biased region" description="Basic residues" evidence="9">
    <location>
        <begin position="154"/>
        <end position="163"/>
    </location>
</feature>
<proteinExistence type="inferred from homology"/>
<keyword evidence="6 10" id="KW-0472">Membrane</keyword>
<evidence type="ECO:0000313" key="12">
    <source>
        <dbReference type="EMBL" id="CAH0380673.1"/>
    </source>
</evidence>
<keyword evidence="4 10" id="KW-1133">Transmembrane helix</keyword>
<feature type="domain" description="Potassium channel" evidence="11">
    <location>
        <begin position="417"/>
        <end position="475"/>
    </location>
</feature>
<evidence type="ECO:0000313" key="13">
    <source>
        <dbReference type="Proteomes" id="UP001152759"/>
    </source>
</evidence>
<dbReference type="GO" id="GO:0005886">
    <property type="term" value="C:plasma membrane"/>
    <property type="evidence" value="ECO:0007669"/>
    <property type="project" value="TreeGrafter"/>
</dbReference>
<keyword evidence="7 8" id="KW-0407">Ion channel</keyword>
<evidence type="ECO:0000256" key="3">
    <source>
        <dbReference type="ARBA" id="ARBA00022692"/>
    </source>
</evidence>
<feature type="transmembrane region" description="Helical" evidence="10">
    <location>
        <begin position="422"/>
        <end position="441"/>
    </location>
</feature>
<feature type="transmembrane region" description="Helical" evidence="10">
    <location>
        <begin position="336"/>
        <end position="353"/>
    </location>
</feature>
<keyword evidence="2 8" id="KW-0813">Transport</keyword>
<feature type="region of interest" description="Disordered" evidence="9">
    <location>
        <begin position="612"/>
        <end position="633"/>
    </location>
</feature>
<protein>
    <recommendedName>
        <fullName evidence="11">Potassium channel domain-containing protein</fullName>
    </recommendedName>
</protein>
<dbReference type="GO" id="GO:0022841">
    <property type="term" value="F:potassium ion leak channel activity"/>
    <property type="evidence" value="ECO:0007669"/>
    <property type="project" value="TreeGrafter"/>
</dbReference>
<dbReference type="PANTHER" id="PTHR11003">
    <property type="entry name" value="POTASSIUM CHANNEL, SUBFAMILY K"/>
    <property type="match status" value="1"/>
</dbReference>
<dbReference type="Proteomes" id="UP001152759">
    <property type="component" value="Chromosome 1"/>
</dbReference>
<dbReference type="EMBL" id="OU963862">
    <property type="protein sequence ID" value="CAH0380673.1"/>
    <property type="molecule type" value="Genomic_DNA"/>
</dbReference>
<evidence type="ECO:0000259" key="11">
    <source>
        <dbReference type="Pfam" id="PF07885"/>
    </source>
</evidence>
<sequence>MASPTPGTGDAISRPTPRGAAPNGGDESDVSSAESGRDPPAPAAPDKRQRRISSTSDDEAEHLHPKSKVKAKRSLSAVEAKKRTKRLIESESTTDEAPIAVPDNGSVLRRRHRSKSKETPEMQHPSESSQNTGDAWWKIWPRAKSAEPEAKTPSRPKRTRSASRGKSDRESTDDQRKPQAPTRSRQQSRPNSELYKDESSDDFWKPKGSMEKLHSNYTERQKGRTEPKMEEKKHQEDEPVSNKDSAQNGLREQIVEKKGEKKSKILETRKLGTAAKPKTAEKVEVTENDRGLLIKRKFNLKFWTSDSRREWRNFVADNAVEVRKIRALKNKCISDLVLMILFCGVGAIVFRSIEGAFENFYKCGVKRVKRDFIDNLWLRSHNLPEEEWKSLARHKLMDFEEQLHTAFEAGLSTYSGQRSWSFINAFIYCLTVITTIGYGHITPSTTTGKIITMVYAVFGIPMFLILLADFGKMFTRCIKFLWAFVRRLYYTGSCRKVRRNVPQFVVDNYIAEDCSFPFYIWACLSSMDSPRSTHSPASLHRHLKSELGASGRYVAANHRKKLQIKTRGDERSANSVQYDQETTVEHSEWGNRRRKLRQRPSLNSWRSFKHGRTMKVQGRRPSAPMPSTTSSTCPFPSPSPSSLLYIICGASVFYYWEEWGFLESFYFVFISMSTIGFGDYVPKNQMYMMASIVYLVFGLALTSMCINVVQARTVPSFFLSLMIRLYCRGCGGGGGGEKRAKHQLQLRPKPRFALIQNATNSGKLARDRGRTLSRKTRRLISQQWRYCTFEAHFSYAFTTAKISKEIEKPSVHGGYLHLNLPSHSYGAVIQLFELSGMGEEKLSDSIRRASAKIGATIGFQEDLTLKTDDVTDGEAQIVEGKLTVKDDALYTENESSKL</sequence>
<comment type="subcellular location">
    <subcellularLocation>
        <location evidence="1">Membrane</location>
        <topology evidence="1">Multi-pass membrane protein</topology>
    </subcellularLocation>
</comment>
<evidence type="ECO:0000256" key="8">
    <source>
        <dbReference type="RuleBase" id="RU003857"/>
    </source>
</evidence>
<dbReference type="InterPro" id="IPR003280">
    <property type="entry name" value="2pore_dom_K_chnl"/>
</dbReference>
<evidence type="ECO:0000256" key="10">
    <source>
        <dbReference type="SAM" id="Phobius"/>
    </source>
</evidence>
<accession>A0A9N9ZWN6</accession>
<evidence type="ECO:0000256" key="9">
    <source>
        <dbReference type="SAM" id="MobiDB-lite"/>
    </source>
</evidence>
<feature type="domain" description="Potassium channel" evidence="11">
    <location>
        <begin position="643"/>
        <end position="711"/>
    </location>
</feature>
<dbReference type="Gene3D" id="1.10.287.70">
    <property type="match status" value="1"/>
</dbReference>
<feature type="compositionally biased region" description="Basic and acidic residues" evidence="9">
    <location>
        <begin position="194"/>
        <end position="241"/>
    </location>
</feature>
<gene>
    <name evidence="12" type="ORF">BEMITA_LOCUS398</name>
</gene>
<evidence type="ECO:0000256" key="4">
    <source>
        <dbReference type="ARBA" id="ARBA00022989"/>
    </source>
</evidence>
<dbReference type="AlphaFoldDB" id="A0A9N9ZWN6"/>
<dbReference type="Pfam" id="PF07885">
    <property type="entry name" value="Ion_trans_2"/>
    <property type="match status" value="2"/>
</dbReference>
<feature type="compositionally biased region" description="Polar residues" evidence="9">
    <location>
        <begin position="181"/>
        <end position="191"/>
    </location>
</feature>
<evidence type="ECO:0000256" key="7">
    <source>
        <dbReference type="ARBA" id="ARBA00023303"/>
    </source>
</evidence>
<evidence type="ECO:0000256" key="2">
    <source>
        <dbReference type="ARBA" id="ARBA00022448"/>
    </source>
</evidence>
<dbReference type="InterPro" id="IPR013099">
    <property type="entry name" value="K_chnl_dom"/>
</dbReference>
<evidence type="ECO:0000256" key="5">
    <source>
        <dbReference type="ARBA" id="ARBA00023065"/>
    </source>
</evidence>
<feature type="transmembrane region" description="Helical" evidence="10">
    <location>
        <begin position="687"/>
        <end position="709"/>
    </location>
</feature>